<feature type="transmembrane region" description="Helical" evidence="9">
    <location>
        <begin position="52"/>
        <end position="73"/>
    </location>
</feature>
<feature type="transmembrane region" description="Helical" evidence="9">
    <location>
        <begin position="161"/>
        <end position="183"/>
    </location>
</feature>
<proteinExistence type="predicted"/>
<dbReference type="GO" id="GO:0004930">
    <property type="term" value="F:G protein-coupled receptor activity"/>
    <property type="evidence" value="ECO:0007669"/>
    <property type="project" value="UniProtKB-KW"/>
</dbReference>
<evidence type="ECO:0000313" key="12">
    <source>
        <dbReference type="Proteomes" id="UP000694523"/>
    </source>
</evidence>
<dbReference type="InterPro" id="IPR017452">
    <property type="entry name" value="GPCR_Rhodpsn_7TM"/>
</dbReference>
<reference evidence="11" key="1">
    <citation type="submission" date="2025-08" db="UniProtKB">
        <authorList>
            <consortium name="Ensembl"/>
        </authorList>
    </citation>
    <scope>IDENTIFICATION</scope>
</reference>
<dbReference type="GO" id="GO:0007200">
    <property type="term" value="P:phospholipase C-activating G protein-coupled receptor signaling pathway"/>
    <property type="evidence" value="ECO:0007669"/>
    <property type="project" value="TreeGrafter"/>
</dbReference>
<feature type="transmembrane region" description="Helical" evidence="9">
    <location>
        <begin position="85"/>
        <end position="108"/>
    </location>
</feature>
<evidence type="ECO:0000256" key="4">
    <source>
        <dbReference type="ARBA" id="ARBA00023040"/>
    </source>
</evidence>
<dbReference type="InterPro" id="IPR000276">
    <property type="entry name" value="GPCR_Rhodpsn"/>
</dbReference>
<dbReference type="Gene3D" id="1.20.1070.10">
    <property type="entry name" value="Rhodopsin 7-helix transmembrane proteins"/>
    <property type="match status" value="1"/>
</dbReference>
<keyword evidence="3 9" id="KW-1133">Transmembrane helix</keyword>
<dbReference type="PRINTS" id="PR00237">
    <property type="entry name" value="GPCRRHODOPSN"/>
</dbReference>
<dbReference type="PRINTS" id="PR01157">
    <property type="entry name" value="P2YPURNOCPTR"/>
</dbReference>
<name>A0A8C6SSA9_9GOBI</name>
<protein>
    <submittedName>
        <fullName evidence="11">P2Y receptor family member 10</fullName>
    </submittedName>
</protein>
<comment type="subcellular location">
    <subcellularLocation>
        <location evidence="1">Membrane</location>
        <topology evidence="1">Multi-pass membrane protein</topology>
    </subcellularLocation>
</comment>
<keyword evidence="12" id="KW-1185">Reference proteome</keyword>
<evidence type="ECO:0000259" key="10">
    <source>
        <dbReference type="PROSITE" id="PS50262"/>
    </source>
</evidence>
<evidence type="ECO:0000256" key="3">
    <source>
        <dbReference type="ARBA" id="ARBA00022989"/>
    </source>
</evidence>
<feature type="transmembrane region" description="Helical" evidence="9">
    <location>
        <begin position="295"/>
        <end position="315"/>
    </location>
</feature>
<evidence type="ECO:0000256" key="6">
    <source>
        <dbReference type="ARBA" id="ARBA00023170"/>
    </source>
</evidence>
<keyword evidence="4" id="KW-0297">G-protein coupled receptor</keyword>
<feature type="transmembrane region" description="Helical" evidence="9">
    <location>
        <begin position="251"/>
        <end position="275"/>
    </location>
</feature>
<keyword evidence="7" id="KW-0325">Glycoprotein</keyword>
<dbReference type="SUPFAM" id="SSF81321">
    <property type="entry name" value="Family A G protein-coupled receptor-like"/>
    <property type="match status" value="1"/>
</dbReference>
<evidence type="ECO:0000256" key="5">
    <source>
        <dbReference type="ARBA" id="ARBA00023136"/>
    </source>
</evidence>
<sequence length="376" mass="43530">MPNFDVTDHFFLEILTSTCRTKMVMNKVNSSIRCQDNNVSHWEKQSERMYTYFYLLLFLPGLLLNTIALWVLCRHISKKTKAVIFMINLAIADLAHILSLPLRIYYYFTHDWPFGNAVCLGCFYLKYLNMYAAIMFLVCISVQRCVFLLKPFSARRWRRRYDFLISFVVWVVAGLGCSPFILMRSSSSISNVTQDLPMRPVSPSAALMIITFGELFGFLIPLLCIFYSSFRITGLSLRHKTVKIKRRALKMVLSCSCLFLLCFGPYHVSFLLYLLVSQDILTDCGTRFAVERFHPISLCIANMSCCLNPVLYYFLTAEFRKHFTMRTPSFSGTLLSSPLNSPEIHKPVTTDLNAWKVLCQTLTEALRLYRTLYRAK</sequence>
<evidence type="ECO:0000256" key="9">
    <source>
        <dbReference type="SAM" id="Phobius"/>
    </source>
</evidence>
<dbReference type="Ensembl" id="ENSNMLT00000011843.1">
    <property type="protein sequence ID" value="ENSNMLP00000010469.1"/>
    <property type="gene ID" value="ENSNMLG00000007126.1"/>
</dbReference>
<keyword evidence="8" id="KW-0807">Transducer</keyword>
<keyword evidence="2 9" id="KW-0812">Transmembrane</keyword>
<organism evidence="11 12">
    <name type="scientific">Neogobius melanostomus</name>
    <name type="common">round goby</name>
    <dbReference type="NCBI Taxonomy" id="47308"/>
    <lineage>
        <taxon>Eukaryota</taxon>
        <taxon>Metazoa</taxon>
        <taxon>Chordata</taxon>
        <taxon>Craniata</taxon>
        <taxon>Vertebrata</taxon>
        <taxon>Euteleostomi</taxon>
        <taxon>Actinopterygii</taxon>
        <taxon>Neopterygii</taxon>
        <taxon>Teleostei</taxon>
        <taxon>Neoteleostei</taxon>
        <taxon>Acanthomorphata</taxon>
        <taxon>Gobiaria</taxon>
        <taxon>Gobiiformes</taxon>
        <taxon>Gobioidei</taxon>
        <taxon>Gobiidae</taxon>
        <taxon>Benthophilinae</taxon>
        <taxon>Neogobiini</taxon>
        <taxon>Neogobius</taxon>
    </lineage>
</organism>
<dbReference type="PANTHER" id="PTHR24232:SF6">
    <property type="entry name" value="PURINERGIC RECEPTOR P2Y, G-PROTEIN COUPLED 10B"/>
    <property type="match status" value="1"/>
</dbReference>
<reference evidence="11" key="2">
    <citation type="submission" date="2025-09" db="UniProtKB">
        <authorList>
            <consortium name="Ensembl"/>
        </authorList>
    </citation>
    <scope>IDENTIFICATION</scope>
</reference>
<evidence type="ECO:0000256" key="2">
    <source>
        <dbReference type="ARBA" id="ARBA00022692"/>
    </source>
</evidence>
<keyword evidence="5 9" id="KW-0472">Membrane</keyword>
<feature type="transmembrane region" description="Helical" evidence="9">
    <location>
        <begin position="203"/>
        <end position="230"/>
    </location>
</feature>
<evidence type="ECO:0000313" key="11">
    <source>
        <dbReference type="Ensembl" id="ENSNMLP00000010469.1"/>
    </source>
</evidence>
<dbReference type="PROSITE" id="PS50262">
    <property type="entry name" value="G_PROTEIN_RECEP_F1_2"/>
    <property type="match status" value="1"/>
</dbReference>
<dbReference type="Proteomes" id="UP000694523">
    <property type="component" value="Unplaced"/>
</dbReference>
<dbReference type="AlphaFoldDB" id="A0A8C6SSA9"/>
<evidence type="ECO:0000256" key="8">
    <source>
        <dbReference type="ARBA" id="ARBA00023224"/>
    </source>
</evidence>
<dbReference type="Pfam" id="PF00001">
    <property type="entry name" value="7tm_1"/>
    <property type="match status" value="1"/>
</dbReference>
<evidence type="ECO:0000256" key="7">
    <source>
        <dbReference type="ARBA" id="ARBA00023180"/>
    </source>
</evidence>
<evidence type="ECO:0000256" key="1">
    <source>
        <dbReference type="ARBA" id="ARBA00004141"/>
    </source>
</evidence>
<dbReference type="PANTHER" id="PTHR24232">
    <property type="entry name" value="G-PROTEIN COUPLED RECEPTOR"/>
    <property type="match status" value="1"/>
</dbReference>
<dbReference type="GO" id="GO:0035025">
    <property type="term" value="P:positive regulation of Rho protein signal transduction"/>
    <property type="evidence" value="ECO:0007669"/>
    <property type="project" value="TreeGrafter"/>
</dbReference>
<feature type="domain" description="G-protein coupled receptors family 1 profile" evidence="10">
    <location>
        <begin position="64"/>
        <end position="312"/>
    </location>
</feature>
<dbReference type="GO" id="GO:0005886">
    <property type="term" value="C:plasma membrane"/>
    <property type="evidence" value="ECO:0007669"/>
    <property type="project" value="TreeGrafter"/>
</dbReference>
<feature type="transmembrane region" description="Helical" evidence="9">
    <location>
        <begin position="128"/>
        <end position="149"/>
    </location>
</feature>
<keyword evidence="6" id="KW-0675">Receptor</keyword>
<accession>A0A8C6SSA9</accession>